<comment type="caution">
    <text evidence="1">The sequence shown here is derived from an EMBL/GenBank/DDBJ whole genome shotgun (WGS) entry which is preliminary data.</text>
</comment>
<dbReference type="EMBL" id="BGPR01000111">
    <property type="protein sequence ID" value="GBL95399.1"/>
    <property type="molecule type" value="Genomic_DNA"/>
</dbReference>
<organism evidence="1 2">
    <name type="scientific">Araneus ventricosus</name>
    <name type="common">Orbweaver spider</name>
    <name type="synonym">Epeira ventricosa</name>
    <dbReference type="NCBI Taxonomy" id="182803"/>
    <lineage>
        <taxon>Eukaryota</taxon>
        <taxon>Metazoa</taxon>
        <taxon>Ecdysozoa</taxon>
        <taxon>Arthropoda</taxon>
        <taxon>Chelicerata</taxon>
        <taxon>Arachnida</taxon>
        <taxon>Araneae</taxon>
        <taxon>Araneomorphae</taxon>
        <taxon>Entelegynae</taxon>
        <taxon>Araneoidea</taxon>
        <taxon>Araneidae</taxon>
        <taxon>Araneus</taxon>
    </lineage>
</organism>
<gene>
    <name evidence="1" type="ORF">AVEN_154802_1</name>
</gene>
<sequence length="98" mass="10868">MESTEAPAIINLPYGKITPFHGVFSKNRLPLCSVRLKENDKRINQSTYDDFSALFMWCTASTGGENLSIPESEEHKFAVTRNVNEGTITVISRSSGSQ</sequence>
<reference evidence="1 2" key="1">
    <citation type="journal article" date="2019" name="Sci. Rep.">
        <title>Orb-weaving spider Araneus ventricosus genome elucidates the spidroin gene catalogue.</title>
        <authorList>
            <person name="Kono N."/>
            <person name="Nakamura H."/>
            <person name="Ohtoshi R."/>
            <person name="Moran D.A.P."/>
            <person name="Shinohara A."/>
            <person name="Yoshida Y."/>
            <person name="Fujiwara M."/>
            <person name="Mori M."/>
            <person name="Tomita M."/>
            <person name="Arakawa K."/>
        </authorList>
    </citation>
    <scope>NUCLEOTIDE SEQUENCE [LARGE SCALE GENOMIC DNA]</scope>
</reference>
<evidence type="ECO:0000313" key="2">
    <source>
        <dbReference type="Proteomes" id="UP000499080"/>
    </source>
</evidence>
<protein>
    <submittedName>
        <fullName evidence="1">Uncharacterized protein</fullName>
    </submittedName>
</protein>
<accession>A0A4Y2BUI3</accession>
<dbReference type="Proteomes" id="UP000499080">
    <property type="component" value="Unassembled WGS sequence"/>
</dbReference>
<name>A0A4Y2BUI3_ARAVE</name>
<evidence type="ECO:0000313" key="1">
    <source>
        <dbReference type="EMBL" id="GBL95399.1"/>
    </source>
</evidence>
<keyword evidence="2" id="KW-1185">Reference proteome</keyword>
<proteinExistence type="predicted"/>
<dbReference type="AlphaFoldDB" id="A0A4Y2BUI3"/>